<evidence type="ECO:0000256" key="1">
    <source>
        <dbReference type="SAM" id="SignalP"/>
    </source>
</evidence>
<protein>
    <submittedName>
        <fullName evidence="3">Mite group 2 allergen Pso o 2 (Trinotate prediction)</fullName>
    </submittedName>
</protein>
<dbReference type="AlphaFoldDB" id="A0A6G3MJM1"/>
<feature type="domain" description="MD-2-related lipid-recognition" evidence="2">
    <location>
        <begin position="17"/>
        <end position="120"/>
    </location>
</feature>
<dbReference type="InterPro" id="IPR014756">
    <property type="entry name" value="Ig_E-set"/>
</dbReference>
<evidence type="ECO:0000313" key="3">
    <source>
        <dbReference type="EMBL" id="NDJ94173.1"/>
    </source>
</evidence>
<dbReference type="SUPFAM" id="SSF81296">
    <property type="entry name" value="E set domains"/>
    <property type="match status" value="1"/>
</dbReference>
<evidence type="ECO:0000259" key="2">
    <source>
        <dbReference type="Pfam" id="PF02221"/>
    </source>
</evidence>
<feature type="signal peptide" evidence="1">
    <location>
        <begin position="1"/>
        <end position="18"/>
    </location>
</feature>
<name>A0A6G3MJM1_HENSL</name>
<dbReference type="Gene3D" id="2.60.40.770">
    <property type="match status" value="1"/>
</dbReference>
<proteinExistence type="predicted"/>
<feature type="chain" id="PRO_5026225322" evidence="1">
    <location>
        <begin position="19"/>
        <end position="131"/>
    </location>
</feature>
<reference evidence="3" key="1">
    <citation type="submission" date="2018-11" db="EMBL/GenBank/DDBJ databases">
        <title>Henneguya salminicola genome and transcriptome.</title>
        <authorList>
            <person name="Yahalomi D."/>
            <person name="Atkinson S.D."/>
            <person name="Neuhof M."/>
            <person name="Chang E.S."/>
            <person name="Philippe H."/>
            <person name="Cartwright P."/>
            <person name="Bartholomew J.L."/>
            <person name="Huchon D."/>
        </authorList>
    </citation>
    <scope>NUCLEOTIDE SEQUENCE</scope>
    <source>
        <strain evidence="3">Hz1</strain>
        <tissue evidence="3">Whole</tissue>
    </source>
</reference>
<sequence>MFSIVIFSLIFFFGRCQWKPCDNVETTATLTSFFIENCQQDKCVFKPNGILKGKAIFVPKGNSTSMKVSMSAKVFGTVSIEFPNLNHDGCSYQDVKCPLTANVSTTFSMDLKIPNVFFTVIYCNSLNIFIL</sequence>
<keyword evidence="1" id="KW-0732">Signal</keyword>
<dbReference type="InterPro" id="IPR003172">
    <property type="entry name" value="ML_dom"/>
</dbReference>
<dbReference type="Pfam" id="PF02221">
    <property type="entry name" value="E1_DerP2_DerF2"/>
    <property type="match status" value="1"/>
</dbReference>
<organism evidence="3">
    <name type="scientific">Henneguya salminicola</name>
    <name type="common">Myxosporean</name>
    <dbReference type="NCBI Taxonomy" id="69463"/>
    <lineage>
        <taxon>Eukaryota</taxon>
        <taxon>Metazoa</taxon>
        <taxon>Cnidaria</taxon>
        <taxon>Myxozoa</taxon>
        <taxon>Myxosporea</taxon>
        <taxon>Bivalvulida</taxon>
        <taxon>Platysporina</taxon>
        <taxon>Myxobolidae</taxon>
        <taxon>Henneguya</taxon>
    </lineage>
</organism>
<accession>A0A6G3MJM1</accession>
<dbReference type="EMBL" id="GHBP01006966">
    <property type="protein sequence ID" value="NDJ94173.1"/>
    <property type="molecule type" value="Transcribed_RNA"/>
</dbReference>